<dbReference type="RefSeq" id="WP_013556876.1">
    <property type="nucleotide sequence ID" value="NC_014958.1"/>
</dbReference>
<keyword evidence="2" id="KW-1185">Reference proteome</keyword>
<gene>
    <name evidence="1" type="ordered locus">Deima_1722</name>
</gene>
<reference evidence="1 2" key="1">
    <citation type="journal article" date="2011" name="Stand. Genomic Sci.">
        <title>Complete genome sequence of Deinococcus maricopensis type strain (LB-34).</title>
        <authorList>
            <person name="Pukall R."/>
            <person name="Zeytun A."/>
            <person name="Lucas S."/>
            <person name="Lapidus A."/>
            <person name="Hammon N."/>
            <person name="Deshpande S."/>
            <person name="Nolan M."/>
            <person name="Cheng J.F."/>
            <person name="Pitluck S."/>
            <person name="Liolios K."/>
            <person name="Pagani I."/>
            <person name="Mikhailova N."/>
            <person name="Ivanova N."/>
            <person name="Mavromatis K."/>
            <person name="Pati A."/>
            <person name="Tapia R."/>
            <person name="Han C."/>
            <person name="Goodwin L."/>
            <person name="Chen A."/>
            <person name="Palaniappan K."/>
            <person name="Land M."/>
            <person name="Hauser L."/>
            <person name="Chang Y.J."/>
            <person name="Jeffries C.D."/>
            <person name="Brambilla E.M."/>
            <person name="Rohde M."/>
            <person name="Goker M."/>
            <person name="Detter J.C."/>
            <person name="Woyke T."/>
            <person name="Bristow J."/>
            <person name="Eisen J.A."/>
            <person name="Markowitz V."/>
            <person name="Hugenholtz P."/>
            <person name="Kyrpides N.C."/>
            <person name="Klenk H.P."/>
        </authorList>
    </citation>
    <scope>NUCLEOTIDE SEQUENCE [LARGE SCALE GENOMIC DNA]</scope>
    <source>
        <strain evidence="2">DSM 21211 / LMG 22137 / NRRL B-23946 / LB-34</strain>
    </source>
</reference>
<name>E8U8I2_DEIML</name>
<proteinExistence type="predicted"/>
<dbReference type="HOGENOM" id="CLU_773404_0_0_0"/>
<dbReference type="eggNOG" id="ENOG5033SHF">
    <property type="taxonomic scope" value="Bacteria"/>
</dbReference>
<dbReference type="STRING" id="709986.Deima_1722"/>
<reference evidence="2" key="2">
    <citation type="submission" date="2011-01" db="EMBL/GenBank/DDBJ databases">
        <title>The complete genome of Deinococcus maricopensis DSM 21211.</title>
        <authorList>
            <consortium name="US DOE Joint Genome Institute (JGI-PGF)"/>
            <person name="Lucas S."/>
            <person name="Copeland A."/>
            <person name="Lapidus A."/>
            <person name="Goodwin L."/>
            <person name="Pitluck S."/>
            <person name="Kyrpides N."/>
            <person name="Mavromatis K."/>
            <person name="Pagani I."/>
            <person name="Ivanova N."/>
            <person name="Ovchinnikova G."/>
            <person name="Zeytun A."/>
            <person name="Detter J.C."/>
            <person name="Han C."/>
            <person name="Land M."/>
            <person name="Hauser L."/>
            <person name="Markowitz V."/>
            <person name="Cheng J.-F."/>
            <person name="Hugenholtz P."/>
            <person name="Woyke T."/>
            <person name="Wu D."/>
            <person name="Pukall R."/>
            <person name="Gehrich-Schroeter G."/>
            <person name="Brambilla E."/>
            <person name="Klenk H.-P."/>
            <person name="Eisen J.A."/>
        </authorList>
    </citation>
    <scope>NUCLEOTIDE SEQUENCE [LARGE SCALE GENOMIC DNA]</scope>
    <source>
        <strain evidence="2">DSM 21211 / LMG 22137 / NRRL B-23946 / LB-34</strain>
    </source>
</reference>
<sequence precursor="true">MMARAQRPDPRRVRRGRTISMLVALALVSFSPNAAYYLGHLYGRVAPRDTPELPLAPVPDATRADIQAYATTLPEFTAALDDLRPSDRRRVTLLERHFRVYLRARGTLGRAQAASLMRLIAAEVRNQNPARARRSVFSSPEAALADVERWLAFLHDTLARPQRGTSAQLAARIRAHAPVPMAPDVVFGNRTGLLRAANALHLSPAILAAIVDNEQAGQASGYGLAGLLRTFTDTAAQRAAQTYGASGLTGRLSQTVGVAQMSWQDALGQEERLRAHGVHLARFPRTEAQVRALLNRPAPNLLLSASRLAGYLNHEVGAGPLDVRRHTDAWAFFTGPGWHNNPALASSGQTWPYAWNGFFKACLYARALP</sequence>
<evidence type="ECO:0000313" key="1">
    <source>
        <dbReference type="EMBL" id="ADV67371.1"/>
    </source>
</evidence>
<dbReference type="EMBL" id="CP002454">
    <property type="protein sequence ID" value="ADV67371.1"/>
    <property type="molecule type" value="Genomic_DNA"/>
</dbReference>
<dbReference type="Proteomes" id="UP000008635">
    <property type="component" value="Chromosome"/>
</dbReference>
<organism evidence="1 2">
    <name type="scientific">Deinococcus maricopensis (strain DSM 21211 / LMG 22137 / NRRL B-23946 / LB-34)</name>
    <dbReference type="NCBI Taxonomy" id="709986"/>
    <lineage>
        <taxon>Bacteria</taxon>
        <taxon>Thermotogati</taxon>
        <taxon>Deinococcota</taxon>
        <taxon>Deinococci</taxon>
        <taxon>Deinococcales</taxon>
        <taxon>Deinococcaceae</taxon>
        <taxon>Deinococcus</taxon>
    </lineage>
</organism>
<protein>
    <submittedName>
        <fullName evidence="1">Uncharacterized protein</fullName>
    </submittedName>
</protein>
<evidence type="ECO:0000313" key="2">
    <source>
        <dbReference type="Proteomes" id="UP000008635"/>
    </source>
</evidence>
<dbReference type="KEGG" id="dmr:Deima_1722"/>
<dbReference type="AlphaFoldDB" id="E8U8I2"/>
<accession>E8U8I2</accession>